<dbReference type="InterPro" id="IPR012816">
    <property type="entry name" value="NADAR"/>
</dbReference>
<name>A0A6U1MGB1_9STRA</name>
<evidence type="ECO:0000259" key="1">
    <source>
        <dbReference type="Pfam" id="PF08719"/>
    </source>
</evidence>
<dbReference type="InterPro" id="IPR037238">
    <property type="entry name" value="YbiA-like_sf"/>
</dbReference>
<proteinExistence type="predicted"/>
<protein>
    <recommendedName>
        <fullName evidence="1">NADAR domain-containing protein</fullName>
    </recommendedName>
</protein>
<dbReference type="Pfam" id="PF08719">
    <property type="entry name" value="NADAR"/>
    <property type="match status" value="1"/>
</dbReference>
<accession>A0A6U1MGB1</accession>
<feature type="domain" description="NADAR" evidence="1">
    <location>
        <begin position="80"/>
        <end position="205"/>
    </location>
</feature>
<dbReference type="Gene3D" id="1.10.357.40">
    <property type="entry name" value="YbiA-like"/>
    <property type="match status" value="1"/>
</dbReference>
<dbReference type="SUPFAM" id="SSF143990">
    <property type="entry name" value="YbiA-like"/>
    <property type="match status" value="1"/>
</dbReference>
<gene>
    <name evidence="2" type="ORF">FJAP1339_LOCUS382</name>
    <name evidence="3" type="ORF">FJAP1339_LOCUS383</name>
</gene>
<dbReference type="AlphaFoldDB" id="A0A6U1MGB1"/>
<evidence type="ECO:0000313" key="2">
    <source>
        <dbReference type="EMBL" id="CAD9857866.1"/>
    </source>
</evidence>
<sequence length="272" mass="30507">MEGSFNKIAADAIKDFSHPQLNPQIIETDDDLFAQRGIIGFYYPDEETDIDLICQSGFLGNFFDLSLMPLSPMLINLNPPAHETSYTFRNSESAFQALKFWDYASKFSPLSGNEAFQLKRSLTKKGLADWSYAGYGGNYQGMMACLKIKFAPETLMANALLKTGDAWLQERNIKVGRDNTWSDNGDGTGKNWLGIQLMLLRDELKYGSSASSIEGTWTSTISSSMDISNGSQLTDNTIQAYVTRADAYFRQHIMSSKNLNPSRNKKARKNYK</sequence>
<evidence type="ECO:0000313" key="3">
    <source>
        <dbReference type="EMBL" id="CAD9857867.1"/>
    </source>
</evidence>
<dbReference type="EMBL" id="HBHR01001139">
    <property type="protein sequence ID" value="CAD9857867.1"/>
    <property type="molecule type" value="Transcribed_RNA"/>
</dbReference>
<dbReference type="EMBL" id="HBHR01001137">
    <property type="protein sequence ID" value="CAD9857866.1"/>
    <property type="molecule type" value="Transcribed_RNA"/>
</dbReference>
<reference evidence="3" key="1">
    <citation type="submission" date="2021-01" db="EMBL/GenBank/DDBJ databases">
        <authorList>
            <person name="Corre E."/>
            <person name="Pelletier E."/>
            <person name="Niang G."/>
            <person name="Scheremetjew M."/>
            <person name="Finn R."/>
            <person name="Kale V."/>
            <person name="Holt S."/>
            <person name="Cochrane G."/>
            <person name="Meng A."/>
            <person name="Brown T."/>
            <person name="Cohen L."/>
        </authorList>
    </citation>
    <scope>NUCLEOTIDE SEQUENCE</scope>
    <source>
        <strain evidence="3">CCMP1661</strain>
    </source>
</reference>
<organism evidence="3">
    <name type="scientific">Fibrocapsa japonica</name>
    <dbReference type="NCBI Taxonomy" id="94617"/>
    <lineage>
        <taxon>Eukaryota</taxon>
        <taxon>Sar</taxon>
        <taxon>Stramenopiles</taxon>
        <taxon>Ochrophyta</taxon>
        <taxon>Raphidophyceae</taxon>
        <taxon>Chattonellales</taxon>
        <taxon>Chattonellaceae</taxon>
        <taxon>Fibrocapsa</taxon>
    </lineage>
</organism>
<dbReference type="CDD" id="cd15457">
    <property type="entry name" value="NADAR"/>
    <property type="match status" value="1"/>
</dbReference>